<comment type="caution">
    <text evidence="2">The sequence shown here is derived from an EMBL/GenBank/DDBJ whole genome shotgun (WGS) entry which is preliminary data.</text>
</comment>
<dbReference type="AlphaFoldDB" id="A0A0G1Q4D7"/>
<proteinExistence type="predicted"/>
<sequence length="242" mass="27557">MGCPNPAFYVLLTYIATVGDVFQGWYLAFIHGIGRATPLLFLSILGILGVNATQSIVKRKLAVEKFIGWALAYIGAFIFMNGAFGHDWYVQSGIHGAWEKVVEITLGAKFGETVRIYDFRQLRFGFSFHRSFDLVFLQAKKRDCFFAARNAAGNGCRGKRSAEKIRSNRLHRNPSFFFRFHSIIPENRFALGHERAAQQQQPLMNPVRGRDRAAYHHCHLMLNYNYKIIKIAGSDFKIAICL</sequence>
<gene>
    <name evidence="2" type="ORF">UX56_C0050G0006</name>
</gene>
<feature type="transmembrane region" description="Helical" evidence="1">
    <location>
        <begin position="6"/>
        <end position="29"/>
    </location>
</feature>
<dbReference type="Proteomes" id="UP000034391">
    <property type="component" value="Unassembled WGS sequence"/>
</dbReference>
<protein>
    <submittedName>
        <fullName evidence="2">Disulfide bond oxidoreductase D family protein</fullName>
    </submittedName>
</protein>
<keyword evidence="1" id="KW-1133">Transmembrane helix</keyword>
<evidence type="ECO:0000313" key="3">
    <source>
        <dbReference type="Proteomes" id="UP000034391"/>
    </source>
</evidence>
<accession>A0A0G1Q4D7</accession>
<reference evidence="2 3" key="1">
    <citation type="journal article" date="2015" name="Nature">
        <title>rRNA introns, odd ribosomes, and small enigmatic genomes across a large radiation of phyla.</title>
        <authorList>
            <person name="Brown C.T."/>
            <person name="Hug L.A."/>
            <person name="Thomas B.C."/>
            <person name="Sharon I."/>
            <person name="Castelle C.J."/>
            <person name="Singh A."/>
            <person name="Wilkins M.J."/>
            <person name="Williams K.H."/>
            <person name="Banfield J.F."/>
        </authorList>
    </citation>
    <scope>NUCLEOTIDE SEQUENCE [LARGE SCALE GENOMIC DNA]</scope>
</reference>
<evidence type="ECO:0000313" key="2">
    <source>
        <dbReference type="EMBL" id="KKU39921.1"/>
    </source>
</evidence>
<feature type="transmembrane region" description="Helical" evidence="1">
    <location>
        <begin position="66"/>
        <end position="84"/>
    </location>
</feature>
<dbReference type="EMBL" id="LCMR01000050">
    <property type="protein sequence ID" value="KKU39921.1"/>
    <property type="molecule type" value="Genomic_DNA"/>
</dbReference>
<name>A0A0G1Q4D7_9BACT</name>
<keyword evidence="1" id="KW-0472">Membrane</keyword>
<organism evidence="2 3">
    <name type="scientific">Candidatus Azambacteria bacterium GW2011_GWD2_46_48</name>
    <dbReference type="NCBI Taxonomy" id="1618623"/>
    <lineage>
        <taxon>Bacteria</taxon>
        <taxon>Candidatus Azamiibacteriota</taxon>
    </lineage>
</organism>
<evidence type="ECO:0000256" key="1">
    <source>
        <dbReference type="SAM" id="Phobius"/>
    </source>
</evidence>
<feature type="transmembrane region" description="Helical" evidence="1">
    <location>
        <begin position="36"/>
        <end position="54"/>
    </location>
</feature>
<keyword evidence="1" id="KW-0812">Transmembrane</keyword>